<evidence type="ECO:0000259" key="2">
    <source>
        <dbReference type="Pfam" id="PF08486"/>
    </source>
</evidence>
<feature type="signal peptide" evidence="1">
    <location>
        <begin position="1"/>
        <end position="24"/>
    </location>
</feature>
<dbReference type="Proteomes" id="UP000484255">
    <property type="component" value="Unassembled WGS sequence"/>
</dbReference>
<feature type="domain" description="DUF2300" evidence="3">
    <location>
        <begin position="76"/>
        <end position="201"/>
    </location>
</feature>
<organism evidence="4 5">
    <name type="scientific">Ideonella livida</name>
    <dbReference type="NCBI Taxonomy" id="2707176"/>
    <lineage>
        <taxon>Bacteria</taxon>
        <taxon>Pseudomonadati</taxon>
        <taxon>Pseudomonadota</taxon>
        <taxon>Betaproteobacteria</taxon>
        <taxon>Burkholderiales</taxon>
        <taxon>Sphaerotilaceae</taxon>
        <taxon>Ideonella</taxon>
    </lineage>
</organism>
<feature type="chain" id="PRO_5028865363" evidence="1">
    <location>
        <begin position="25"/>
        <end position="570"/>
    </location>
</feature>
<dbReference type="Pfam" id="PF10062">
    <property type="entry name" value="DUF2300"/>
    <property type="match status" value="2"/>
</dbReference>
<dbReference type="Pfam" id="PF08486">
    <property type="entry name" value="SpoIID"/>
    <property type="match status" value="1"/>
</dbReference>
<sequence>MKTARARIAAAALTVLQGAVGAQALPDQAATRTASAPTLAPLGSLWKLFVHAWLVEQTRTGQPPEPVFTCGPQAERQPDEDYCCEPGGWVERDEALRRSCGPYFEPARLGLSAAAWRAFWSALDPDGGRPATQPPDWLRSLERLRPDTWVPRDDILQALAAVPATARLAAREALGPLVTQDPALAAVLGSSPRYKTWSWVDAQGERLGGAGGWLADGQPFWIQGPGTGRRVVQAQAATLAQAWTAQGRLQADPEPALQQAQPCVQVQFFARHPLASVTRPDGQAVVEGPLAPVPHELRFASGTRLSLTVPGPLQASREVTADGALRWRLSARLPLEDYIARVLDREADPRQTAPTRALAVVARTWLLHHTVPADATQAGCRQVEDSTHAQRVSPLPPSPDALAAARFTAGWVLQGELPHGVRYHLEDEGPGVFGWRPTLARWAASPAQPWTALLAPAFGSAGLGQWGQADDCQALPDAARWLTQRQHRWRERLRHEPGYEPPAGPVQVCALSWGPPHADLRRQRIVLREWHSREGRLTLIHEYLHLAFIHHPRGRDEDYIEALARQLVDR</sequence>
<evidence type="ECO:0000313" key="5">
    <source>
        <dbReference type="Proteomes" id="UP000484255"/>
    </source>
</evidence>
<keyword evidence="5" id="KW-1185">Reference proteome</keyword>
<gene>
    <name evidence="4" type="ORF">G3A44_08825</name>
</gene>
<evidence type="ECO:0000259" key="3">
    <source>
        <dbReference type="Pfam" id="PF10062"/>
    </source>
</evidence>
<name>A0A7C9PH70_9BURK</name>
<dbReference type="RefSeq" id="WP_163457142.1">
    <property type="nucleotide sequence ID" value="NZ_JAAGOH010000008.1"/>
</dbReference>
<feature type="domain" description="DUF2300" evidence="3">
    <location>
        <begin position="449"/>
        <end position="552"/>
    </location>
</feature>
<proteinExistence type="predicted"/>
<evidence type="ECO:0000313" key="4">
    <source>
        <dbReference type="EMBL" id="NDY91291.1"/>
    </source>
</evidence>
<keyword evidence="1" id="KW-0732">Signal</keyword>
<dbReference type="EMBL" id="JAAGOH010000008">
    <property type="protein sequence ID" value="NDY91291.1"/>
    <property type="molecule type" value="Genomic_DNA"/>
</dbReference>
<dbReference type="AlphaFoldDB" id="A0A7C9PH70"/>
<feature type="domain" description="Sporulation stage II protein D amidase enhancer LytB N-terminal" evidence="2">
    <location>
        <begin position="330"/>
        <end position="391"/>
    </location>
</feature>
<dbReference type="InterPro" id="IPR013693">
    <property type="entry name" value="SpoIID/LytB_N"/>
</dbReference>
<reference evidence="4 5" key="1">
    <citation type="submission" date="2020-02" db="EMBL/GenBank/DDBJ databases">
        <title>Ideonella bacterium strain TBM-1.</title>
        <authorList>
            <person name="Chen W.-M."/>
        </authorList>
    </citation>
    <scope>NUCLEOTIDE SEQUENCE [LARGE SCALE GENOMIC DNA]</scope>
    <source>
        <strain evidence="4 5">TBM-1</strain>
    </source>
</reference>
<evidence type="ECO:0000256" key="1">
    <source>
        <dbReference type="SAM" id="SignalP"/>
    </source>
</evidence>
<comment type="caution">
    <text evidence="4">The sequence shown here is derived from an EMBL/GenBank/DDBJ whole genome shotgun (WGS) entry which is preliminary data.</text>
</comment>
<protein>
    <submittedName>
        <fullName evidence="4">DUF2300 domain-containing protein</fullName>
    </submittedName>
</protein>
<dbReference type="InterPro" id="IPR018748">
    <property type="entry name" value="DUF2300_secreted"/>
</dbReference>
<accession>A0A7C9PH70</accession>